<keyword evidence="7" id="KW-0812">Transmembrane</keyword>
<dbReference type="SUPFAM" id="SSF51905">
    <property type="entry name" value="FAD/NAD(P)-binding domain"/>
    <property type="match status" value="1"/>
</dbReference>
<dbReference type="Pfam" id="PF01593">
    <property type="entry name" value="Amino_oxidase"/>
    <property type="match status" value="1"/>
</dbReference>
<keyword evidence="7" id="KW-1133">Transmembrane helix</keyword>
<accession>A0AAV0VLW1</accession>
<evidence type="ECO:0000313" key="10">
    <source>
        <dbReference type="Proteomes" id="UP001160148"/>
    </source>
</evidence>
<proteinExistence type="inferred from homology"/>
<dbReference type="FunFam" id="3.50.50.60:FF:000171">
    <property type="entry name" value="zeta-carotene-forming phytoene desaturase"/>
    <property type="match status" value="1"/>
</dbReference>
<dbReference type="InterPro" id="IPR002937">
    <property type="entry name" value="Amino_oxidase"/>
</dbReference>
<dbReference type="Gene3D" id="3.50.50.60">
    <property type="entry name" value="FAD/NAD(P)-binding domain"/>
    <property type="match status" value="2"/>
</dbReference>
<feature type="domain" description="Amine oxidase" evidence="8">
    <location>
        <begin position="14"/>
        <end position="478"/>
    </location>
</feature>
<keyword evidence="7" id="KW-0472">Membrane</keyword>
<dbReference type="InterPro" id="IPR014105">
    <property type="entry name" value="Carotenoid/retinoid_OxRdtase"/>
</dbReference>
<evidence type="ECO:0000313" key="9">
    <source>
        <dbReference type="EMBL" id="CAI6344600.1"/>
    </source>
</evidence>
<evidence type="ECO:0000256" key="7">
    <source>
        <dbReference type="SAM" id="Phobius"/>
    </source>
</evidence>
<keyword evidence="4" id="KW-0125">Carotenoid biosynthesis</keyword>
<dbReference type="PANTHER" id="PTHR43734">
    <property type="entry name" value="PHYTOENE DESATURASE"/>
    <property type="match status" value="1"/>
</dbReference>
<evidence type="ECO:0000256" key="1">
    <source>
        <dbReference type="ARBA" id="ARBA00004829"/>
    </source>
</evidence>
<keyword evidence="10" id="KW-1185">Reference proteome</keyword>
<evidence type="ECO:0000256" key="4">
    <source>
        <dbReference type="ARBA" id="ARBA00022746"/>
    </source>
</evidence>
<feature type="transmembrane region" description="Helical" evidence="7">
    <location>
        <begin position="509"/>
        <end position="527"/>
    </location>
</feature>
<name>A0AAV0VLW1_9HEMI</name>
<comment type="caution">
    <text evidence="9">The sequence shown here is derived from an EMBL/GenBank/DDBJ whole genome shotgun (WGS) entry which is preliminary data.</text>
</comment>
<sequence length="531" mass="60866">MAIKIIIIGSGVGGTAAAARLSKKGFQVEVYEKNSYNGGRCSIIRHNGHRFDQGPSLYLMPKIFEETFKDLGEDIKDHIELLQCNINYNINFHDGQQFQHSCNLSKLQRSLEKFEGGGEDTLLRFFNFLKETHVHYRKSIELAMRTDFQNWYDFFNIKHIPTLLKLHLHSSVYTRACKYFKSDYMRKAFTFQTMYMGMSPYDGLAPYNLLQYTEIAEGIWYPKGGFHSVLESLEKIAVKHGAKFHYNSDVQEIITDGNGVAKGIKLQNGNVINSDIVICNADAVYAYNKLLPKTSYAEKLGNKKLTSSSISFYWSINQVIPQMSVHNIFLSEKYKPSFDQIFEDHSLPDEPSFYVNIPSHIDPTAAPEGKDTFVILVPVGHISDRTDIDFDDLVKRAREHVINSIEKRLKISNFRSMIEHEMVNDPRTWQSEFNLWKGSVLGLSHSFFQVAYFRPSLKCKIFENLYFVGASVQPGTGVPVVLCGAKLLEKQLCARFLEGKVEMNTWSKYFSFLIGLLALLIFFFFGFKNQL</sequence>
<dbReference type="PANTHER" id="PTHR43734:SF1">
    <property type="entry name" value="PHYTOENE DESATURASE"/>
    <property type="match status" value="1"/>
</dbReference>
<evidence type="ECO:0000256" key="5">
    <source>
        <dbReference type="ARBA" id="ARBA00023002"/>
    </source>
</evidence>
<organism evidence="9 10">
    <name type="scientific">Macrosiphum euphorbiae</name>
    <name type="common">potato aphid</name>
    <dbReference type="NCBI Taxonomy" id="13131"/>
    <lineage>
        <taxon>Eukaryota</taxon>
        <taxon>Metazoa</taxon>
        <taxon>Ecdysozoa</taxon>
        <taxon>Arthropoda</taxon>
        <taxon>Hexapoda</taxon>
        <taxon>Insecta</taxon>
        <taxon>Pterygota</taxon>
        <taxon>Neoptera</taxon>
        <taxon>Paraneoptera</taxon>
        <taxon>Hemiptera</taxon>
        <taxon>Sternorrhyncha</taxon>
        <taxon>Aphidomorpha</taxon>
        <taxon>Aphidoidea</taxon>
        <taxon>Aphididae</taxon>
        <taxon>Macrosiphini</taxon>
        <taxon>Macrosiphum</taxon>
    </lineage>
</organism>
<comment type="pathway">
    <text evidence="1">Carotenoid biosynthesis.</text>
</comment>
<comment type="similarity">
    <text evidence="2">Belongs to the carotenoid/retinoid oxidoreductase family.</text>
</comment>
<dbReference type="Proteomes" id="UP001160148">
    <property type="component" value="Unassembled WGS sequence"/>
</dbReference>
<dbReference type="PRINTS" id="PR00419">
    <property type="entry name" value="ADXRDTASE"/>
</dbReference>
<dbReference type="EMBL" id="CARXXK010000001">
    <property type="protein sequence ID" value="CAI6344600.1"/>
    <property type="molecule type" value="Genomic_DNA"/>
</dbReference>
<dbReference type="InterPro" id="IPR036188">
    <property type="entry name" value="FAD/NAD-bd_sf"/>
</dbReference>
<reference evidence="9 10" key="1">
    <citation type="submission" date="2023-01" db="EMBL/GenBank/DDBJ databases">
        <authorList>
            <person name="Whitehead M."/>
        </authorList>
    </citation>
    <scope>NUCLEOTIDE SEQUENCE [LARGE SCALE GENOMIC DNA]</scope>
</reference>
<evidence type="ECO:0000256" key="2">
    <source>
        <dbReference type="ARBA" id="ARBA00006046"/>
    </source>
</evidence>
<dbReference type="NCBIfam" id="TIGR02734">
    <property type="entry name" value="crtI_fam"/>
    <property type="match status" value="1"/>
</dbReference>
<keyword evidence="5" id="KW-0560">Oxidoreductase</keyword>
<evidence type="ECO:0000259" key="8">
    <source>
        <dbReference type="Pfam" id="PF01593"/>
    </source>
</evidence>
<evidence type="ECO:0000256" key="3">
    <source>
        <dbReference type="ARBA" id="ARBA00013293"/>
    </source>
</evidence>
<evidence type="ECO:0000256" key="6">
    <source>
        <dbReference type="ARBA" id="ARBA00034551"/>
    </source>
</evidence>
<gene>
    <name evidence="9" type="ORF">MEUPH1_LOCUS1718</name>
</gene>
<dbReference type="GO" id="GO:0016627">
    <property type="term" value="F:oxidoreductase activity, acting on the CH-CH group of donors"/>
    <property type="evidence" value="ECO:0007669"/>
    <property type="project" value="UniProtKB-ARBA"/>
</dbReference>
<protein>
    <recommendedName>
        <fullName evidence="3">Phytoene desaturase</fullName>
    </recommendedName>
    <alternativeName>
        <fullName evidence="6">Phytoene desaturase (3,4-didehydrolycopene-forming)</fullName>
    </alternativeName>
</protein>
<dbReference type="AlphaFoldDB" id="A0AAV0VLW1"/>
<dbReference type="GO" id="GO:0016117">
    <property type="term" value="P:carotenoid biosynthetic process"/>
    <property type="evidence" value="ECO:0007669"/>
    <property type="project" value="UniProtKB-KW"/>
</dbReference>